<dbReference type="PANTHER" id="PTHR21631:SF3">
    <property type="entry name" value="BIFUNCTIONAL GLYOXYLATE CYCLE PROTEIN"/>
    <property type="match status" value="1"/>
</dbReference>
<dbReference type="EMBL" id="CP001275">
    <property type="protein sequence ID" value="ACM04880.1"/>
    <property type="molecule type" value="Genomic_DNA"/>
</dbReference>
<evidence type="ECO:0000313" key="9">
    <source>
        <dbReference type="Proteomes" id="UP000000447"/>
    </source>
</evidence>
<feature type="binding site" evidence="7">
    <location>
        <position position="141"/>
    </location>
    <ligand>
        <name>Mg(2+)</name>
        <dbReference type="ChEBI" id="CHEBI:18420"/>
    </ligand>
</feature>
<evidence type="ECO:0000256" key="1">
    <source>
        <dbReference type="ARBA" id="ARBA00017446"/>
    </source>
</evidence>
<protein>
    <recommendedName>
        <fullName evidence="1">Isocitrate lyase</fullName>
    </recommendedName>
    <alternativeName>
        <fullName evidence="4">Isocitrase</fullName>
    </alternativeName>
    <alternativeName>
        <fullName evidence="5">Isocitratase</fullName>
    </alternativeName>
</protein>
<dbReference type="KEGG" id="tro:trd_0496"/>
<dbReference type="PANTHER" id="PTHR21631">
    <property type="entry name" value="ISOCITRATE LYASE/MALATE SYNTHASE"/>
    <property type="match status" value="1"/>
</dbReference>
<feature type="active site" description="Proton acceptor" evidence="6">
    <location>
        <position position="178"/>
    </location>
</feature>
<comment type="catalytic activity">
    <reaction evidence="3">
        <text>D-threo-isocitrate = glyoxylate + succinate</text>
        <dbReference type="Rhea" id="RHEA:13245"/>
        <dbReference type="ChEBI" id="CHEBI:15562"/>
        <dbReference type="ChEBI" id="CHEBI:30031"/>
        <dbReference type="ChEBI" id="CHEBI:36655"/>
        <dbReference type="EC" id="4.1.3.1"/>
    </reaction>
</comment>
<evidence type="ECO:0000256" key="6">
    <source>
        <dbReference type="PIRSR" id="PIRSR001362-1"/>
    </source>
</evidence>
<dbReference type="GO" id="GO:0019752">
    <property type="term" value="P:carboxylic acid metabolic process"/>
    <property type="evidence" value="ECO:0007669"/>
    <property type="project" value="InterPro"/>
</dbReference>
<dbReference type="CDD" id="cd00377">
    <property type="entry name" value="ICL_PEPM"/>
    <property type="match status" value="1"/>
</dbReference>
<reference evidence="8 9" key="1">
    <citation type="journal article" date="2009" name="PLoS ONE">
        <title>Complete genome sequence of the aerobic CO-oxidizing thermophile Thermomicrobium roseum.</title>
        <authorList>
            <person name="Wu D."/>
            <person name="Raymond J."/>
            <person name="Wu M."/>
            <person name="Chatterji S."/>
            <person name="Ren Q."/>
            <person name="Graham J.E."/>
            <person name="Bryant D.A."/>
            <person name="Robb F."/>
            <person name="Colman A."/>
            <person name="Tallon L.J."/>
            <person name="Badger J.H."/>
            <person name="Madupu R."/>
            <person name="Ward N.L."/>
            <person name="Eisen J.A."/>
        </authorList>
    </citation>
    <scope>NUCLEOTIDE SEQUENCE [LARGE SCALE GENOMIC DNA]</scope>
    <source>
        <strain evidence="9">ATCC 27502 / DSM 5159 / P-2</strain>
    </source>
</reference>
<dbReference type="GO" id="GO:0004451">
    <property type="term" value="F:isocitrate lyase activity"/>
    <property type="evidence" value="ECO:0007669"/>
    <property type="project" value="UniProtKB-EC"/>
</dbReference>
<keyword evidence="2 8" id="KW-0456">Lyase</keyword>
<sequence>MKGEFVMWSLPQAVTDPNELRETPLLPPGYRVPASRWIHPSTRLRQLLETLPYVFAPGVYDPHGAQLVMYYGFPAVYFSGYSFAIGHLGTTDMDLYSSVEIADAARRIVAGLRKFQLTMAVGDPEKGIPPKHLHIPPVVADMDTGYGNLFNVQRTTELYVTAGVAGAHIEDQVMPKRCGHIAGKALIPAQEMVGKLKMMRAVANDLGNPDFVIIARTDGVSAVDAPEAKRGLPLAIERALRYLDSGVPDLVWCEFPTSERGPLETFVEEVRKRFPDARFAFNWSSSFKWFTDPNPISFRELGEMGVRFIFITLAAQHAMGLGFSELLQHLAARQERAYIDLQKREWAEGTDFPTRSHHFFSGVPYHHLLGQVYDAPRLGTQFEEELPEEAVV</sequence>
<dbReference type="Gene3D" id="3.20.20.60">
    <property type="entry name" value="Phosphoenolpyruvate-binding domains"/>
    <property type="match status" value="1"/>
</dbReference>
<dbReference type="eggNOG" id="COG2513">
    <property type="taxonomic scope" value="Bacteria"/>
</dbReference>
<evidence type="ECO:0000313" key="8">
    <source>
        <dbReference type="EMBL" id="ACM04880.1"/>
    </source>
</evidence>
<dbReference type="InterPro" id="IPR015813">
    <property type="entry name" value="Pyrv/PenolPyrv_kinase-like_dom"/>
</dbReference>
<dbReference type="AlphaFoldDB" id="B9KYF1"/>
<gene>
    <name evidence="8" type="ordered locus">trd_0496</name>
</gene>
<comment type="cofactor">
    <cofactor evidence="7">
        <name>Mg(2+)</name>
        <dbReference type="ChEBI" id="CHEBI:18420"/>
    </cofactor>
    <text evidence="7">Can also use Mn(2+) ion.</text>
</comment>
<keyword evidence="9" id="KW-1185">Reference proteome</keyword>
<dbReference type="SUPFAM" id="SSF51621">
    <property type="entry name" value="Phosphoenolpyruvate/pyruvate domain"/>
    <property type="match status" value="1"/>
</dbReference>
<name>B9KYF1_THERP</name>
<dbReference type="PIRSF" id="PIRSF001362">
    <property type="entry name" value="Isocit_lyase"/>
    <property type="match status" value="1"/>
</dbReference>
<accession>B9KYF1</accession>
<evidence type="ECO:0000256" key="5">
    <source>
        <dbReference type="ARBA" id="ARBA00031921"/>
    </source>
</evidence>
<evidence type="ECO:0000256" key="3">
    <source>
        <dbReference type="ARBA" id="ARBA00023531"/>
    </source>
</evidence>
<dbReference type="Pfam" id="PF13714">
    <property type="entry name" value="PEP_mutase"/>
    <property type="match status" value="1"/>
</dbReference>
<evidence type="ECO:0000256" key="4">
    <source>
        <dbReference type="ARBA" id="ARBA00031022"/>
    </source>
</evidence>
<organism evidence="8 9">
    <name type="scientific">Thermomicrobium roseum (strain ATCC 27502 / DSM 5159 / P-2)</name>
    <dbReference type="NCBI Taxonomy" id="309801"/>
    <lineage>
        <taxon>Bacteria</taxon>
        <taxon>Pseudomonadati</taxon>
        <taxon>Thermomicrobiota</taxon>
        <taxon>Thermomicrobia</taxon>
        <taxon>Thermomicrobiales</taxon>
        <taxon>Thermomicrobiaceae</taxon>
        <taxon>Thermomicrobium</taxon>
    </lineage>
</organism>
<keyword evidence="7" id="KW-0460">Magnesium</keyword>
<dbReference type="HOGENOM" id="CLU_027389_3_2_0"/>
<dbReference type="GO" id="GO:0046872">
    <property type="term" value="F:metal ion binding"/>
    <property type="evidence" value="ECO:0007669"/>
    <property type="project" value="UniProtKB-KW"/>
</dbReference>
<evidence type="ECO:0000256" key="7">
    <source>
        <dbReference type="PIRSR" id="PIRSR001362-3"/>
    </source>
</evidence>
<dbReference type="InterPro" id="IPR040442">
    <property type="entry name" value="Pyrv_kinase-like_dom_sf"/>
</dbReference>
<proteinExistence type="predicted"/>
<keyword evidence="7" id="KW-0479">Metal-binding</keyword>
<dbReference type="STRING" id="309801.trd_0496"/>
<dbReference type="InterPro" id="IPR039556">
    <property type="entry name" value="ICL/PEPM"/>
</dbReference>
<dbReference type="Proteomes" id="UP000000447">
    <property type="component" value="Chromosome"/>
</dbReference>
<dbReference type="InterPro" id="IPR006254">
    <property type="entry name" value="Isocitrate_lyase"/>
</dbReference>
<evidence type="ECO:0000256" key="2">
    <source>
        <dbReference type="ARBA" id="ARBA00023239"/>
    </source>
</evidence>